<feature type="compositionally biased region" description="Low complexity" evidence="1">
    <location>
        <begin position="37"/>
        <end position="49"/>
    </location>
</feature>
<evidence type="ECO:0000313" key="2">
    <source>
        <dbReference type="EMBL" id="CAB3784956.1"/>
    </source>
</evidence>
<organism evidence="2 3">
    <name type="scientific">Pararobbsia alpina</name>
    <dbReference type="NCBI Taxonomy" id="621374"/>
    <lineage>
        <taxon>Bacteria</taxon>
        <taxon>Pseudomonadati</taxon>
        <taxon>Pseudomonadota</taxon>
        <taxon>Betaproteobacteria</taxon>
        <taxon>Burkholderiales</taxon>
        <taxon>Burkholderiaceae</taxon>
        <taxon>Pararobbsia</taxon>
    </lineage>
</organism>
<dbReference type="RefSeq" id="WP_175104333.1">
    <property type="nucleotide sequence ID" value="NZ_CADIKM010000006.1"/>
</dbReference>
<dbReference type="EMBL" id="CADIKM010000006">
    <property type="protein sequence ID" value="CAB3784956.1"/>
    <property type="molecule type" value="Genomic_DNA"/>
</dbReference>
<evidence type="ECO:0000256" key="1">
    <source>
        <dbReference type="SAM" id="MobiDB-lite"/>
    </source>
</evidence>
<gene>
    <name evidence="2" type="ORF">LMG28138_01914</name>
</gene>
<feature type="compositionally biased region" description="Basic and acidic residues" evidence="1">
    <location>
        <begin position="74"/>
        <end position="92"/>
    </location>
</feature>
<reference evidence="2 3" key="1">
    <citation type="submission" date="2020-04" db="EMBL/GenBank/DDBJ databases">
        <authorList>
            <person name="De Canck E."/>
        </authorList>
    </citation>
    <scope>NUCLEOTIDE SEQUENCE [LARGE SCALE GENOMIC DNA]</scope>
    <source>
        <strain evidence="2 3">LMG 28138</strain>
    </source>
</reference>
<evidence type="ECO:0000313" key="3">
    <source>
        <dbReference type="Proteomes" id="UP000494115"/>
    </source>
</evidence>
<protein>
    <submittedName>
        <fullName evidence="2">Uncharacterized protein</fullName>
    </submittedName>
</protein>
<proteinExistence type="predicted"/>
<name>A0A6S7BB01_9BURK</name>
<accession>A0A6S7BB01</accession>
<dbReference type="AlphaFoldDB" id="A0A6S7BB01"/>
<feature type="region of interest" description="Disordered" evidence="1">
    <location>
        <begin position="24"/>
        <end position="92"/>
    </location>
</feature>
<sequence length="92" mass="9599">MTWKVVVAAGIVTLEFGGLMASNAAHGQTPINGWGGPRAAPVLLPVEPAAPRRGDFTPPAPRGDLRGDIAANSKDGHRDHNPPADHPKKAPR</sequence>
<keyword evidence="3" id="KW-1185">Reference proteome</keyword>
<dbReference type="Proteomes" id="UP000494115">
    <property type="component" value="Unassembled WGS sequence"/>
</dbReference>